<evidence type="ECO:0000313" key="20">
    <source>
        <dbReference type="Proteomes" id="UP001642360"/>
    </source>
</evidence>
<dbReference type="PROSITE" id="PS50089">
    <property type="entry name" value="ZF_RING_2"/>
    <property type="match status" value="1"/>
</dbReference>
<dbReference type="SUPFAM" id="SSF57850">
    <property type="entry name" value="RING/U-box"/>
    <property type="match status" value="1"/>
</dbReference>
<evidence type="ECO:0000256" key="3">
    <source>
        <dbReference type="ARBA" id="ARBA00004906"/>
    </source>
</evidence>
<comment type="catalytic activity">
    <reaction evidence="1">
        <text>S-ubiquitinyl-[E2 ubiquitin-conjugating enzyme]-L-cysteine + [acceptor protein]-L-lysine = [E2 ubiquitin-conjugating enzyme]-L-cysteine + N(6)-ubiquitinyl-[acceptor protein]-L-lysine.</text>
        <dbReference type="EC" id="2.3.2.27"/>
    </reaction>
</comment>
<evidence type="ECO:0000256" key="2">
    <source>
        <dbReference type="ARBA" id="ARBA00004167"/>
    </source>
</evidence>
<dbReference type="FunFam" id="3.30.40.10:FF:000285">
    <property type="entry name" value="RING-H2 finger protein ATL43"/>
    <property type="match status" value="1"/>
</dbReference>
<keyword evidence="9 15" id="KW-0863">Zinc-finger</keyword>
<keyword evidence="7" id="KW-0479">Metal-binding</keyword>
<evidence type="ECO:0000256" key="11">
    <source>
        <dbReference type="ARBA" id="ARBA00022833"/>
    </source>
</evidence>
<dbReference type="AlphaFoldDB" id="A0ABC8RLU1"/>
<evidence type="ECO:0000313" key="19">
    <source>
        <dbReference type="EMBL" id="CAK9144525.1"/>
    </source>
</evidence>
<evidence type="ECO:0000259" key="18">
    <source>
        <dbReference type="PROSITE" id="PS50089"/>
    </source>
</evidence>
<dbReference type="GO" id="GO:0008270">
    <property type="term" value="F:zinc ion binding"/>
    <property type="evidence" value="ECO:0007669"/>
    <property type="project" value="UniProtKB-KW"/>
</dbReference>
<proteinExistence type="inferred from homology"/>
<gene>
    <name evidence="19" type="ORF">ILEXP_LOCUS12275</name>
</gene>
<organism evidence="19 20">
    <name type="scientific">Ilex paraguariensis</name>
    <name type="common">yerba mate</name>
    <dbReference type="NCBI Taxonomy" id="185542"/>
    <lineage>
        <taxon>Eukaryota</taxon>
        <taxon>Viridiplantae</taxon>
        <taxon>Streptophyta</taxon>
        <taxon>Embryophyta</taxon>
        <taxon>Tracheophyta</taxon>
        <taxon>Spermatophyta</taxon>
        <taxon>Magnoliopsida</taxon>
        <taxon>eudicotyledons</taxon>
        <taxon>Gunneridae</taxon>
        <taxon>Pentapetalae</taxon>
        <taxon>asterids</taxon>
        <taxon>campanulids</taxon>
        <taxon>Aquifoliales</taxon>
        <taxon>Aquifoliaceae</taxon>
        <taxon>Ilex</taxon>
    </lineage>
</organism>
<evidence type="ECO:0000256" key="13">
    <source>
        <dbReference type="ARBA" id="ARBA00023136"/>
    </source>
</evidence>
<dbReference type="GO" id="GO:0061630">
    <property type="term" value="F:ubiquitin protein ligase activity"/>
    <property type="evidence" value="ECO:0007669"/>
    <property type="project" value="UniProtKB-EC"/>
</dbReference>
<evidence type="ECO:0000256" key="5">
    <source>
        <dbReference type="ARBA" id="ARBA00022679"/>
    </source>
</evidence>
<keyword evidence="13 16" id="KW-0472">Membrane</keyword>
<keyword evidence="12 16" id="KW-1133">Transmembrane helix</keyword>
<evidence type="ECO:0000256" key="14">
    <source>
        <dbReference type="ARBA" id="ARBA00024209"/>
    </source>
</evidence>
<comment type="subcellular location">
    <subcellularLocation>
        <location evidence="2">Membrane</location>
        <topology evidence="2">Single-pass membrane protein</topology>
    </subcellularLocation>
</comment>
<dbReference type="GO" id="GO:0016020">
    <property type="term" value="C:membrane"/>
    <property type="evidence" value="ECO:0007669"/>
    <property type="project" value="UniProtKB-SubCell"/>
</dbReference>
<evidence type="ECO:0000256" key="10">
    <source>
        <dbReference type="ARBA" id="ARBA00022786"/>
    </source>
</evidence>
<evidence type="ECO:0000256" key="1">
    <source>
        <dbReference type="ARBA" id="ARBA00000900"/>
    </source>
</evidence>
<keyword evidence="6 16" id="KW-0812">Transmembrane</keyword>
<name>A0ABC8RLU1_9AQUA</name>
<evidence type="ECO:0000256" key="9">
    <source>
        <dbReference type="ARBA" id="ARBA00022771"/>
    </source>
</evidence>
<comment type="caution">
    <text evidence="19">The sequence shown here is derived from an EMBL/GenBank/DDBJ whole genome shotgun (WGS) entry which is preliminary data.</text>
</comment>
<evidence type="ECO:0000256" key="17">
    <source>
        <dbReference type="SAM" id="SignalP"/>
    </source>
</evidence>
<dbReference type="EC" id="2.3.2.27" evidence="4"/>
<evidence type="ECO:0000256" key="12">
    <source>
        <dbReference type="ARBA" id="ARBA00022989"/>
    </source>
</evidence>
<comment type="pathway">
    <text evidence="3">Protein modification; protein ubiquitination.</text>
</comment>
<evidence type="ECO:0000256" key="15">
    <source>
        <dbReference type="PROSITE-ProRule" id="PRU00175"/>
    </source>
</evidence>
<protein>
    <recommendedName>
        <fullName evidence="4">RING-type E3 ubiquitin transferase</fullName>
        <ecNumber evidence="4">2.3.2.27</ecNumber>
    </recommendedName>
</protein>
<dbReference type="Proteomes" id="UP001642360">
    <property type="component" value="Unassembled WGS sequence"/>
</dbReference>
<keyword evidence="10" id="KW-0833">Ubl conjugation pathway</keyword>
<feature type="domain" description="RING-type" evidence="18">
    <location>
        <begin position="113"/>
        <end position="155"/>
    </location>
</feature>
<keyword evidence="8 17" id="KW-0732">Signal</keyword>
<evidence type="ECO:0000256" key="6">
    <source>
        <dbReference type="ARBA" id="ARBA00022692"/>
    </source>
</evidence>
<evidence type="ECO:0000256" key="16">
    <source>
        <dbReference type="SAM" id="Phobius"/>
    </source>
</evidence>
<feature type="transmembrane region" description="Helical" evidence="16">
    <location>
        <begin position="36"/>
        <end position="58"/>
    </location>
</feature>
<evidence type="ECO:0000256" key="4">
    <source>
        <dbReference type="ARBA" id="ARBA00012483"/>
    </source>
</evidence>
<feature type="chain" id="PRO_5044757629" description="RING-type E3 ubiquitin transferase" evidence="17">
    <location>
        <begin position="21"/>
        <end position="413"/>
    </location>
</feature>
<reference evidence="19 20" key="1">
    <citation type="submission" date="2024-02" db="EMBL/GenBank/DDBJ databases">
        <authorList>
            <person name="Vignale AGUSTIN F."/>
            <person name="Sosa J E."/>
            <person name="Modenutti C."/>
        </authorList>
    </citation>
    <scope>NUCLEOTIDE SEQUENCE [LARGE SCALE GENOMIC DNA]</scope>
</reference>
<keyword evidence="11" id="KW-0862">Zinc</keyword>
<dbReference type="SMART" id="SM00184">
    <property type="entry name" value="RING"/>
    <property type="match status" value="1"/>
</dbReference>
<accession>A0ABC8RLU1</accession>
<dbReference type="Pfam" id="PF13639">
    <property type="entry name" value="zf-RING_2"/>
    <property type="match status" value="1"/>
</dbReference>
<keyword evidence="20" id="KW-1185">Reference proteome</keyword>
<evidence type="ECO:0000256" key="7">
    <source>
        <dbReference type="ARBA" id="ARBA00022723"/>
    </source>
</evidence>
<evidence type="ECO:0000256" key="8">
    <source>
        <dbReference type="ARBA" id="ARBA00022729"/>
    </source>
</evidence>
<dbReference type="CDD" id="cd16461">
    <property type="entry name" value="RING-H2_EL5-like"/>
    <property type="match status" value="1"/>
</dbReference>
<sequence>MNQTGLFFIVLFLLSTHVKAQNSANHQHGLNPLHPSMAVVTVVLAIMFSVTFFVLAFAKFCRPSLVDHLTHEENLHGLLRSRSRSSGIDKTVIESLPFFRFSSLNGSKEGLECVVCLSKFEDSEILRLLPKCRHAFHMNCIDEWLEGHSTCPLCRYKFDVGDLTNFTYTNSLRYPPNSSNPAEDPNLELFVRREQDHHRSSRFNLGSSFRKLGKAKKDEFLILEGGTKDENRQLLHKFKHRIIVSDIVYNSRWSDVNSSDLMSLNSEMISAISSRRFSPPGFSTNEQIMKIKDDIEKKRLHESKVGKITRSYSVSSSTSTFSPTFNIEENKKAASRTLNPAEKRSMSEITNLSRFPESSIRNRIRESLSLGNNGKDERIRRLWFPIARRTVQWFVGRERRTEESERERQLSNV</sequence>
<dbReference type="InterPro" id="IPR001841">
    <property type="entry name" value="Znf_RING"/>
</dbReference>
<feature type="signal peptide" evidence="17">
    <location>
        <begin position="1"/>
        <end position="20"/>
    </location>
</feature>
<dbReference type="Gene3D" id="3.30.40.10">
    <property type="entry name" value="Zinc/RING finger domain, C3HC4 (zinc finger)"/>
    <property type="match status" value="1"/>
</dbReference>
<keyword evidence="5" id="KW-0808">Transferase</keyword>
<dbReference type="PANTHER" id="PTHR46539">
    <property type="entry name" value="E3 UBIQUITIN-PROTEIN LIGASE ATL42"/>
    <property type="match status" value="1"/>
</dbReference>
<dbReference type="PANTHER" id="PTHR46539:SF8">
    <property type="entry name" value="RING-TYPE DOMAIN-CONTAINING PROTEIN"/>
    <property type="match status" value="1"/>
</dbReference>
<dbReference type="InterPro" id="IPR013083">
    <property type="entry name" value="Znf_RING/FYVE/PHD"/>
</dbReference>
<dbReference type="EMBL" id="CAUOFW020001395">
    <property type="protein sequence ID" value="CAK9144525.1"/>
    <property type="molecule type" value="Genomic_DNA"/>
</dbReference>
<comment type="similarity">
    <text evidence="14">Belongs to the RING-type zinc finger family. ATL subfamily.</text>
</comment>